<evidence type="ECO:0000256" key="6">
    <source>
        <dbReference type="SAM" id="MobiDB-lite"/>
    </source>
</evidence>
<dbReference type="PIRSF" id="PIRSF016565">
    <property type="entry name" value="PucC"/>
    <property type="match status" value="1"/>
</dbReference>
<dbReference type="PANTHER" id="PTHR23538:SF1">
    <property type="entry name" value="44.5 KD BACTERIOCHLOROPHYLL SYNTHASE SUBUNIT"/>
    <property type="match status" value="1"/>
</dbReference>
<comment type="caution">
    <text evidence="8">The sequence shown here is derived from an EMBL/GenBank/DDBJ whole genome shotgun (WGS) entry which is preliminary data.</text>
</comment>
<sequence>MILRKKDLQRFTANWLPFADAASEGLPLAQLLRLSLFQVSVGMAQVLLLGTLNRVMIVELSVPAMIVAAMIAIPVLVAPFRALLGHRSDTYRSALGWKRVPYLWFGSLWQMGGLAIMPFALLVLSGDRTFEVPYAGEALAAIAFLMTGLGMHMTQTAGLALASDRASDATRPRVVALLYVANLLGMGISALAIGWLLQNFDPLTLVKVVQGCALATLVLNLIALWKQERVRPMSRAEREEPRPRFRDAWADLMAGGTAGRLLVVVVLGTLGFNMQDVLLEPYGGEILGLTVSQTTTLTAMSAAGALCGFMLAARWLARGVDPVRLAARGLLAGVGAFSAVIFASPLGSTALFYAGAGLIGFGGGLFGIATLTIAMTMPTNGQAGAGIVLGAWGAAQATAYGISIFMGGAIRDVVGHLAASGRLGVGLSDPSLGYSFVYHFEIGLLFATLAVLGPMVRLRPLADPNHPQTSGDGRLRIAEFPT</sequence>
<gene>
    <name evidence="8" type="ORF">GU920_11995</name>
</gene>
<feature type="transmembrane region" description="Helical" evidence="7">
    <location>
        <begin position="31"/>
        <end position="52"/>
    </location>
</feature>
<dbReference type="Pfam" id="PF03209">
    <property type="entry name" value="PUCC"/>
    <property type="match status" value="1"/>
</dbReference>
<evidence type="ECO:0000256" key="7">
    <source>
        <dbReference type="SAM" id="Phobius"/>
    </source>
</evidence>
<dbReference type="InterPro" id="IPR004896">
    <property type="entry name" value="PucC-rel"/>
</dbReference>
<evidence type="ECO:0000313" key="8">
    <source>
        <dbReference type="EMBL" id="NBE08262.1"/>
    </source>
</evidence>
<dbReference type="PANTHER" id="PTHR23538">
    <property type="entry name" value="44.5 KD BACTERIOCHLOROPHYLL SYNTHASE SUBUNIT"/>
    <property type="match status" value="1"/>
</dbReference>
<keyword evidence="9" id="KW-1185">Reference proteome</keyword>
<keyword evidence="3 7" id="KW-0812">Transmembrane</keyword>
<evidence type="ECO:0000256" key="3">
    <source>
        <dbReference type="ARBA" id="ARBA00022692"/>
    </source>
</evidence>
<evidence type="ECO:0000256" key="1">
    <source>
        <dbReference type="ARBA" id="ARBA00004141"/>
    </source>
</evidence>
<feature type="transmembrane region" description="Helical" evidence="7">
    <location>
        <begin position="64"/>
        <end position="84"/>
    </location>
</feature>
<evidence type="ECO:0000256" key="2">
    <source>
        <dbReference type="ARBA" id="ARBA00008412"/>
    </source>
</evidence>
<dbReference type="SUPFAM" id="SSF103473">
    <property type="entry name" value="MFS general substrate transporter"/>
    <property type="match status" value="1"/>
</dbReference>
<dbReference type="InterPro" id="IPR026036">
    <property type="entry name" value="PucC"/>
</dbReference>
<feature type="transmembrane region" description="Helical" evidence="7">
    <location>
        <begin position="325"/>
        <end position="344"/>
    </location>
</feature>
<feature type="transmembrane region" description="Helical" evidence="7">
    <location>
        <begin position="138"/>
        <end position="162"/>
    </location>
</feature>
<feature type="compositionally biased region" description="Basic and acidic residues" evidence="6">
    <location>
        <begin position="473"/>
        <end position="482"/>
    </location>
</feature>
<evidence type="ECO:0000313" key="9">
    <source>
        <dbReference type="Proteomes" id="UP001517376"/>
    </source>
</evidence>
<protein>
    <submittedName>
        <fullName evidence="8">MFS transporter</fullName>
    </submittedName>
</protein>
<keyword evidence="5 7" id="KW-0472">Membrane</keyword>
<feature type="transmembrane region" description="Helical" evidence="7">
    <location>
        <begin position="203"/>
        <end position="225"/>
    </location>
</feature>
<keyword evidence="4 7" id="KW-1133">Transmembrane helix</keyword>
<feature type="transmembrane region" description="Helical" evidence="7">
    <location>
        <begin position="252"/>
        <end position="274"/>
    </location>
</feature>
<dbReference type="EMBL" id="JAAATW010000002">
    <property type="protein sequence ID" value="NBE08262.1"/>
    <property type="molecule type" value="Genomic_DNA"/>
</dbReference>
<feature type="transmembrane region" description="Helical" evidence="7">
    <location>
        <begin position="431"/>
        <end position="452"/>
    </location>
</feature>
<proteinExistence type="inferred from homology"/>
<accession>A0ABW9Y793</accession>
<evidence type="ECO:0000256" key="5">
    <source>
        <dbReference type="ARBA" id="ARBA00023136"/>
    </source>
</evidence>
<feature type="transmembrane region" description="Helical" evidence="7">
    <location>
        <begin position="104"/>
        <end position="126"/>
    </location>
</feature>
<evidence type="ECO:0000256" key="4">
    <source>
        <dbReference type="ARBA" id="ARBA00022989"/>
    </source>
</evidence>
<reference evidence="9" key="1">
    <citation type="submission" date="2020-01" db="EMBL/GenBank/DDBJ databases">
        <title>Sphingomonas sp. strain CSW-10.</title>
        <authorList>
            <person name="Chen W.-M."/>
        </authorList>
    </citation>
    <scope>NUCLEOTIDE SEQUENCE [LARGE SCALE GENOMIC DNA]</scope>
    <source>
        <strain evidence="9">CCP-1</strain>
    </source>
</reference>
<dbReference type="Proteomes" id="UP001517376">
    <property type="component" value="Unassembled WGS sequence"/>
</dbReference>
<name>A0ABW9Y793_9RHOB</name>
<feature type="transmembrane region" description="Helical" evidence="7">
    <location>
        <begin position="350"/>
        <end position="375"/>
    </location>
</feature>
<organism evidence="8 9">
    <name type="scientific">Paragemmobacter ruber</name>
    <dbReference type="NCBI Taxonomy" id="1985673"/>
    <lineage>
        <taxon>Bacteria</taxon>
        <taxon>Pseudomonadati</taxon>
        <taxon>Pseudomonadota</taxon>
        <taxon>Alphaproteobacteria</taxon>
        <taxon>Rhodobacterales</taxon>
        <taxon>Paracoccaceae</taxon>
        <taxon>Paragemmobacter</taxon>
    </lineage>
</organism>
<feature type="transmembrane region" description="Helical" evidence="7">
    <location>
        <begin position="174"/>
        <end position="197"/>
    </location>
</feature>
<comment type="similarity">
    <text evidence="2">Belongs to the PucC family.</text>
</comment>
<comment type="subcellular location">
    <subcellularLocation>
        <location evidence="1">Membrane</location>
        <topology evidence="1">Multi-pass membrane protein</topology>
    </subcellularLocation>
</comment>
<feature type="transmembrane region" description="Helical" evidence="7">
    <location>
        <begin position="387"/>
        <end position="411"/>
    </location>
</feature>
<dbReference type="CDD" id="cd06176">
    <property type="entry name" value="MFS_BCD_PucC-like"/>
    <property type="match status" value="1"/>
</dbReference>
<feature type="transmembrane region" description="Helical" evidence="7">
    <location>
        <begin position="294"/>
        <end position="313"/>
    </location>
</feature>
<dbReference type="InterPro" id="IPR036259">
    <property type="entry name" value="MFS_trans_sf"/>
</dbReference>
<dbReference type="Gene3D" id="1.20.1250.20">
    <property type="entry name" value="MFS general substrate transporter like domains"/>
    <property type="match status" value="1"/>
</dbReference>
<dbReference type="RefSeq" id="WP_161767238.1">
    <property type="nucleotide sequence ID" value="NZ_JAAATW010000002.1"/>
</dbReference>
<feature type="region of interest" description="Disordered" evidence="6">
    <location>
        <begin position="462"/>
        <end position="482"/>
    </location>
</feature>